<accession>A0A6J5Q0Z3</accession>
<reference evidence="1" key="1">
    <citation type="submission" date="2020-05" db="EMBL/GenBank/DDBJ databases">
        <authorList>
            <person name="Chiriac C."/>
            <person name="Salcher M."/>
            <person name="Ghai R."/>
            <person name="Kavagutti S V."/>
        </authorList>
    </citation>
    <scope>NUCLEOTIDE SEQUENCE</scope>
</reference>
<evidence type="ECO:0000313" key="1">
    <source>
        <dbReference type="EMBL" id="CAB4177849.1"/>
    </source>
</evidence>
<sequence>MRDLLEPSRLHGITAAYSHSMLINGPVVRIESYIHSESKTLPLEENENAFDKALGYLKSRGFTIRFFCELEHGYVFFGK</sequence>
<protein>
    <submittedName>
        <fullName evidence="1">Uncharacterized protein</fullName>
    </submittedName>
</protein>
<organism evidence="1">
    <name type="scientific">uncultured Caudovirales phage</name>
    <dbReference type="NCBI Taxonomy" id="2100421"/>
    <lineage>
        <taxon>Viruses</taxon>
        <taxon>Duplodnaviria</taxon>
        <taxon>Heunggongvirae</taxon>
        <taxon>Uroviricota</taxon>
        <taxon>Caudoviricetes</taxon>
        <taxon>Peduoviridae</taxon>
        <taxon>Maltschvirus</taxon>
        <taxon>Maltschvirus maltsch</taxon>
    </lineage>
</organism>
<proteinExistence type="predicted"/>
<dbReference type="EMBL" id="LR796957">
    <property type="protein sequence ID" value="CAB4177849.1"/>
    <property type="molecule type" value="Genomic_DNA"/>
</dbReference>
<gene>
    <name evidence="1" type="ORF">UFOVP1009_4</name>
</gene>
<name>A0A6J5Q0Z3_9CAUD</name>